<feature type="active site" description="Tele-phosphohistidine intermediate" evidence="6">
    <location>
        <position position="57"/>
    </location>
</feature>
<dbReference type="InterPro" id="IPR005952">
    <property type="entry name" value="Phosphogly_mut1"/>
</dbReference>
<dbReference type="Pfam" id="PF00300">
    <property type="entry name" value="His_Phos_1"/>
    <property type="match status" value="1"/>
</dbReference>
<dbReference type="NCBIfam" id="NF010713">
    <property type="entry name" value="PRK14115.1"/>
    <property type="match status" value="1"/>
</dbReference>
<gene>
    <name evidence="10" type="ORF">FWK35_00024767</name>
</gene>
<dbReference type="InterPro" id="IPR001345">
    <property type="entry name" value="PG/BPGM_mutase_AS"/>
</dbReference>
<name>A0A6G0Y443_APHCR</name>
<feature type="binding site" evidence="7">
    <location>
        <position position="146"/>
    </location>
    <ligand>
        <name>substrate</name>
    </ligand>
</feature>
<evidence type="ECO:0000256" key="6">
    <source>
        <dbReference type="PIRSR" id="PIRSR613078-1"/>
    </source>
</evidence>
<comment type="similarity">
    <text evidence="3 9">Belongs to the phosphoglycerate mutase family. BPG-dependent PGAM subfamily.</text>
</comment>
<evidence type="ECO:0000256" key="7">
    <source>
        <dbReference type="PIRSR" id="PIRSR613078-2"/>
    </source>
</evidence>
<evidence type="ECO:0000256" key="8">
    <source>
        <dbReference type="PIRSR" id="PIRSR613078-3"/>
    </source>
</evidence>
<feature type="binding site" evidence="7">
    <location>
        <begin position="234"/>
        <end position="235"/>
    </location>
    <ligand>
        <name>substrate</name>
    </ligand>
</feature>
<sequence length="300" mass="34528">NLQNLFEIMFSSRTKHFFKSIEQSRIWFTTSRNISHKNNCEISKKSSRSYTIVMVRHGESEWNKKNLFCGWYDASLSCKGVEEAISAGKTLKQRCYQFDVAHTSVLKRAQDTLSAILNQIDQTNIPVQTTWRLNERHYGGLTGLNKSETAEKYGEDQVKVWRRSFDIPPPPMEINHPHYDHIKNNPYYAEGPSECEFPTHESLKMTIHRTLPYWDCVIVPQIKKNKRILLAAHGNSLRGIIKYLDNITDKGIMELNLPTGIPFEYTLDENLKPLVSMKFLGDDETVKKAMDAVASQGKAK</sequence>
<dbReference type="GO" id="GO:0016791">
    <property type="term" value="F:phosphatase activity"/>
    <property type="evidence" value="ECO:0007669"/>
    <property type="project" value="UniProtKB-ARBA"/>
</dbReference>
<comment type="catalytic activity">
    <reaction evidence="2 9">
        <text>(2R)-3-phospho-glyceroyl phosphate = (2R)-2,3-bisphosphoglycerate + H(+)</text>
        <dbReference type="Rhea" id="RHEA:17765"/>
        <dbReference type="ChEBI" id="CHEBI:15378"/>
        <dbReference type="ChEBI" id="CHEBI:57604"/>
        <dbReference type="ChEBI" id="CHEBI:58248"/>
        <dbReference type="EC" id="5.4.2.4"/>
    </reaction>
</comment>
<evidence type="ECO:0000256" key="1">
    <source>
        <dbReference type="ARBA" id="ARBA00000380"/>
    </source>
</evidence>
<evidence type="ECO:0000256" key="9">
    <source>
        <dbReference type="RuleBase" id="RU004511"/>
    </source>
</evidence>
<comment type="catalytic activity">
    <reaction evidence="1 9">
        <text>(2R)-2-phosphoglycerate = (2R)-3-phosphoglycerate</text>
        <dbReference type="Rhea" id="RHEA:15901"/>
        <dbReference type="ChEBI" id="CHEBI:58272"/>
        <dbReference type="ChEBI" id="CHEBI:58289"/>
        <dbReference type="EC" id="5.4.2.11"/>
    </reaction>
</comment>
<feature type="binding site" evidence="7">
    <location>
        <begin position="135"/>
        <end position="138"/>
    </location>
    <ligand>
        <name>substrate</name>
    </ligand>
</feature>
<evidence type="ECO:0000256" key="2">
    <source>
        <dbReference type="ARBA" id="ARBA00000505"/>
    </source>
</evidence>
<dbReference type="EC" id="5.4.2.11" evidence="9"/>
<feature type="binding site" evidence="7">
    <location>
        <begin position="56"/>
        <end position="63"/>
    </location>
    <ligand>
        <name>substrate</name>
    </ligand>
</feature>
<evidence type="ECO:0000313" key="10">
    <source>
        <dbReference type="EMBL" id="KAF0748707.1"/>
    </source>
</evidence>
<dbReference type="PANTHER" id="PTHR11931">
    <property type="entry name" value="PHOSPHOGLYCERATE MUTASE"/>
    <property type="match status" value="1"/>
</dbReference>
<keyword evidence="11" id="KW-1185">Reference proteome</keyword>
<reference evidence="10 11" key="1">
    <citation type="submission" date="2019-08" db="EMBL/GenBank/DDBJ databases">
        <title>Whole genome of Aphis craccivora.</title>
        <authorList>
            <person name="Voronova N.V."/>
            <person name="Shulinski R.S."/>
            <person name="Bandarenka Y.V."/>
            <person name="Zhorov D.G."/>
            <person name="Warner D."/>
        </authorList>
    </citation>
    <scope>NUCLEOTIDE SEQUENCE [LARGE SCALE GENOMIC DNA]</scope>
    <source>
        <strain evidence="10">180601</strain>
        <tissue evidence="10">Whole Body</tissue>
    </source>
</reference>
<dbReference type="InterPro" id="IPR013078">
    <property type="entry name" value="His_Pase_superF_clade-1"/>
</dbReference>
<dbReference type="OrthoDB" id="354304at2759"/>
<dbReference type="PROSITE" id="PS00175">
    <property type="entry name" value="PG_MUTASE"/>
    <property type="match status" value="1"/>
</dbReference>
<keyword evidence="4 9" id="KW-0324">Glycolysis</keyword>
<evidence type="ECO:0000256" key="4">
    <source>
        <dbReference type="ARBA" id="ARBA00023152"/>
    </source>
</evidence>
<dbReference type="CDD" id="cd07067">
    <property type="entry name" value="HP_PGM_like"/>
    <property type="match status" value="1"/>
</dbReference>
<dbReference type="EMBL" id="VUJU01006372">
    <property type="protein sequence ID" value="KAF0748707.1"/>
    <property type="molecule type" value="Genomic_DNA"/>
</dbReference>
<dbReference type="SMART" id="SM00855">
    <property type="entry name" value="PGAM"/>
    <property type="match status" value="1"/>
</dbReference>
<evidence type="ECO:0000256" key="5">
    <source>
        <dbReference type="ARBA" id="ARBA00023235"/>
    </source>
</evidence>
<dbReference type="GO" id="GO:0004619">
    <property type="term" value="F:phosphoglycerate mutase activity"/>
    <property type="evidence" value="ECO:0007669"/>
    <property type="project" value="UniProtKB-EC"/>
</dbReference>
<feature type="site" description="Transition state stabilizer" evidence="8">
    <location>
        <position position="233"/>
    </location>
</feature>
<organism evidence="10 11">
    <name type="scientific">Aphis craccivora</name>
    <name type="common">Cowpea aphid</name>
    <dbReference type="NCBI Taxonomy" id="307492"/>
    <lineage>
        <taxon>Eukaryota</taxon>
        <taxon>Metazoa</taxon>
        <taxon>Ecdysozoa</taxon>
        <taxon>Arthropoda</taxon>
        <taxon>Hexapoda</taxon>
        <taxon>Insecta</taxon>
        <taxon>Pterygota</taxon>
        <taxon>Neoptera</taxon>
        <taxon>Paraneoptera</taxon>
        <taxon>Hemiptera</taxon>
        <taxon>Sternorrhyncha</taxon>
        <taxon>Aphidomorpha</taxon>
        <taxon>Aphidoidea</taxon>
        <taxon>Aphididae</taxon>
        <taxon>Aphidini</taxon>
        <taxon>Aphis</taxon>
        <taxon>Aphis</taxon>
    </lineage>
</organism>
<feature type="binding site" evidence="7">
    <location>
        <begin position="162"/>
        <end position="163"/>
    </location>
    <ligand>
        <name>substrate</name>
    </ligand>
</feature>
<evidence type="ECO:0000256" key="3">
    <source>
        <dbReference type="ARBA" id="ARBA00006717"/>
    </source>
</evidence>
<dbReference type="Proteomes" id="UP000478052">
    <property type="component" value="Unassembled WGS sequence"/>
</dbReference>
<proteinExistence type="inferred from homology"/>
<dbReference type="HAMAP" id="MF_01039">
    <property type="entry name" value="PGAM_GpmA"/>
    <property type="match status" value="1"/>
</dbReference>
<accession>A0A6G0Y443</accession>
<dbReference type="FunFam" id="3.40.50.1240:FF:000003">
    <property type="entry name" value="2,3-bisphosphoglycerate-dependent phosphoglycerate mutase"/>
    <property type="match status" value="1"/>
</dbReference>
<dbReference type="EC" id="5.4.2.4" evidence="9"/>
<keyword evidence="5 9" id="KW-0413">Isomerase</keyword>
<dbReference type="AlphaFoldDB" id="A0A6G0Y443"/>
<dbReference type="NCBIfam" id="TIGR01258">
    <property type="entry name" value="pgm_1"/>
    <property type="match status" value="1"/>
</dbReference>
<feature type="binding site" evidence="7">
    <location>
        <position position="108"/>
    </location>
    <ligand>
        <name>substrate</name>
    </ligand>
</feature>
<feature type="non-terminal residue" evidence="10">
    <location>
        <position position="1"/>
    </location>
</feature>
<feature type="active site" description="Proton donor/acceptor" evidence="6">
    <location>
        <position position="135"/>
    </location>
</feature>
<dbReference type="Gene3D" id="3.40.50.1240">
    <property type="entry name" value="Phosphoglycerate mutase-like"/>
    <property type="match status" value="1"/>
</dbReference>
<dbReference type="InterPro" id="IPR029033">
    <property type="entry name" value="His_PPase_superfam"/>
</dbReference>
<comment type="caution">
    <text evidence="10">The sequence shown here is derived from an EMBL/GenBank/DDBJ whole genome shotgun (WGS) entry which is preliminary data.</text>
</comment>
<dbReference type="GO" id="GO:0006096">
    <property type="term" value="P:glycolytic process"/>
    <property type="evidence" value="ECO:0007669"/>
    <property type="project" value="UniProtKB-KW"/>
</dbReference>
<protein>
    <recommendedName>
        <fullName evidence="9">Phosphoglycerate mutase</fullName>
        <ecNumber evidence="9">5.4.2.11</ecNumber>
        <ecNumber evidence="9">5.4.2.4</ecNumber>
    </recommendedName>
</protein>
<dbReference type="SUPFAM" id="SSF53254">
    <property type="entry name" value="Phosphoglycerate mutase-like"/>
    <property type="match status" value="1"/>
</dbReference>
<dbReference type="GO" id="GO:0004082">
    <property type="term" value="F:bisphosphoglycerate mutase activity"/>
    <property type="evidence" value="ECO:0007669"/>
    <property type="project" value="UniProtKB-EC"/>
</dbReference>
<evidence type="ECO:0000313" key="11">
    <source>
        <dbReference type="Proteomes" id="UP000478052"/>
    </source>
</evidence>